<organism evidence="3 4">
    <name type="scientific">Luteitalea pratensis</name>
    <dbReference type="NCBI Taxonomy" id="1855912"/>
    <lineage>
        <taxon>Bacteria</taxon>
        <taxon>Pseudomonadati</taxon>
        <taxon>Acidobacteriota</taxon>
        <taxon>Vicinamibacteria</taxon>
        <taxon>Vicinamibacterales</taxon>
        <taxon>Vicinamibacteraceae</taxon>
        <taxon>Luteitalea</taxon>
    </lineage>
</organism>
<dbReference type="EMBL" id="CP015136">
    <property type="protein sequence ID" value="AMY12726.1"/>
    <property type="molecule type" value="Genomic_DNA"/>
</dbReference>
<dbReference type="SUPFAM" id="SSF54593">
    <property type="entry name" value="Glyoxalase/Bleomycin resistance protein/Dihydroxybiphenyl dioxygenase"/>
    <property type="match status" value="1"/>
</dbReference>
<dbReference type="InterPro" id="IPR037523">
    <property type="entry name" value="VOC_core"/>
</dbReference>
<dbReference type="PANTHER" id="PTHR33993">
    <property type="entry name" value="GLYOXALASE-RELATED"/>
    <property type="match status" value="1"/>
</dbReference>
<dbReference type="PROSITE" id="PS51819">
    <property type="entry name" value="VOC"/>
    <property type="match status" value="1"/>
</dbReference>
<proteinExistence type="predicted"/>
<evidence type="ECO:0000256" key="1">
    <source>
        <dbReference type="SAM" id="MobiDB-lite"/>
    </source>
</evidence>
<evidence type="ECO:0000313" key="3">
    <source>
        <dbReference type="EMBL" id="AMY12726.1"/>
    </source>
</evidence>
<reference evidence="3 4" key="1">
    <citation type="journal article" date="2016" name="Genome Announc.">
        <title>First Complete Genome Sequence of a Subdivision 6 Acidobacterium Strain.</title>
        <authorList>
            <person name="Huang S."/>
            <person name="Vieira S."/>
            <person name="Bunk B."/>
            <person name="Riedel T."/>
            <person name="Sproer C."/>
            <person name="Overmann J."/>
        </authorList>
    </citation>
    <scope>NUCLEOTIDE SEQUENCE [LARGE SCALE GENOMIC DNA]</scope>
    <source>
        <strain evidence="4">DSM 100886 HEG_-6_39</strain>
    </source>
</reference>
<dbReference type="InterPro" id="IPR004360">
    <property type="entry name" value="Glyas_Fos-R_dOase_dom"/>
</dbReference>
<dbReference type="KEGG" id="abac:LuPra_06008"/>
<dbReference type="CDD" id="cd07247">
    <property type="entry name" value="SgaA_N_like"/>
    <property type="match status" value="1"/>
</dbReference>
<sequence>MSGGRRRASDKSGAYLRETPLPDDIQPGHVGWVDLTVENATEVRDFYRAVVGWDYREVDMDGGYADFAMTNLEGRDVTGICHARGVNEGLPAQWLVYFIVMDLQFAVDEAVGRGGELLREPTDMGAGQFAVIRDPAGAVCALFQPAEPSATQP</sequence>
<accession>A0A143PWU3</accession>
<evidence type="ECO:0000313" key="4">
    <source>
        <dbReference type="Proteomes" id="UP000076079"/>
    </source>
</evidence>
<dbReference type="AlphaFoldDB" id="A0A143PWU3"/>
<name>A0A143PWU3_LUTPR</name>
<dbReference type="PANTHER" id="PTHR33993:SF14">
    <property type="entry name" value="GB|AAF24581.1"/>
    <property type="match status" value="1"/>
</dbReference>
<protein>
    <submittedName>
        <fullName evidence="3">27 kDa antigen Cfp30B</fullName>
    </submittedName>
</protein>
<feature type="region of interest" description="Disordered" evidence="1">
    <location>
        <begin position="1"/>
        <end position="21"/>
    </location>
</feature>
<dbReference type="InterPro" id="IPR029068">
    <property type="entry name" value="Glyas_Bleomycin-R_OHBP_Dase"/>
</dbReference>
<dbReference type="Gene3D" id="3.10.180.10">
    <property type="entry name" value="2,3-Dihydroxybiphenyl 1,2-Dioxygenase, domain 1"/>
    <property type="match status" value="1"/>
</dbReference>
<reference evidence="4" key="2">
    <citation type="submission" date="2016-04" db="EMBL/GenBank/DDBJ databases">
        <title>First Complete Genome Sequence of a Subdivision 6 Acidobacterium.</title>
        <authorList>
            <person name="Huang S."/>
            <person name="Vieira S."/>
            <person name="Bunk B."/>
            <person name="Riedel T."/>
            <person name="Sproeer C."/>
            <person name="Overmann J."/>
        </authorList>
    </citation>
    <scope>NUCLEOTIDE SEQUENCE [LARGE SCALE GENOMIC DNA]</scope>
    <source>
        <strain evidence="4">DSM 100886 HEG_-6_39</strain>
    </source>
</reference>
<dbReference type="Pfam" id="PF00903">
    <property type="entry name" value="Glyoxalase"/>
    <property type="match status" value="1"/>
</dbReference>
<dbReference type="InterPro" id="IPR052164">
    <property type="entry name" value="Anthracycline_SecMetBiosynth"/>
</dbReference>
<feature type="domain" description="VOC" evidence="2">
    <location>
        <begin position="29"/>
        <end position="145"/>
    </location>
</feature>
<gene>
    <name evidence="3" type="ORF">LuPra_06008</name>
</gene>
<dbReference type="Proteomes" id="UP000076079">
    <property type="component" value="Chromosome"/>
</dbReference>
<dbReference type="STRING" id="1855912.LuPra_06008"/>
<keyword evidence="4" id="KW-1185">Reference proteome</keyword>
<evidence type="ECO:0000259" key="2">
    <source>
        <dbReference type="PROSITE" id="PS51819"/>
    </source>
</evidence>